<dbReference type="EMBL" id="JACANG010000021">
    <property type="protein sequence ID" value="MDM1719568.1"/>
    <property type="molecule type" value="Genomic_DNA"/>
</dbReference>
<dbReference type="SUPFAM" id="SSF56925">
    <property type="entry name" value="OMPA-like"/>
    <property type="match status" value="1"/>
</dbReference>
<gene>
    <name evidence="1" type="ORF">HX110_10625</name>
</gene>
<dbReference type="InterPro" id="IPR011250">
    <property type="entry name" value="OMP/PagP_B-barrel"/>
</dbReference>
<sequence length="215" mass="24798">MYAVSTLDTQWQVNDHAEGVLKSKLQTRIGTDENKLFVKIHSDKQESQATEYDAKLLYSRMISDFWDVQAGVRYRHEVNQQEHQTDREDKFDAVFGLHGLAPYFFETDAYFYLGEDQYAALSLETTRDLLLTQKLIAQPYLDVDVILQDDAKYAKKTGLNRAAVGVEMRYEISKNIMPYISAGYEYTKGDQHTAWQSATDSEQSGLYALGLRFRF</sequence>
<dbReference type="Pfam" id="PF05275">
    <property type="entry name" value="CopB"/>
    <property type="match status" value="1"/>
</dbReference>
<dbReference type="AlphaFoldDB" id="A0AB35M2G9"/>
<protein>
    <submittedName>
        <fullName evidence="1">Copper resistance protein B</fullName>
    </submittedName>
</protein>
<evidence type="ECO:0000313" key="2">
    <source>
        <dbReference type="Proteomes" id="UP001174419"/>
    </source>
</evidence>
<reference evidence="1" key="2">
    <citation type="journal article" date="2022" name="Sci. Total Environ.">
        <title>Prevalence, transmission, and molecular epidemiology of tet(X)-positive bacteria among humans, animals, and environmental niches in China: An epidemiological, and genomic-based study.</title>
        <authorList>
            <person name="Dong N."/>
            <person name="Zeng Y."/>
            <person name="Cai C."/>
            <person name="Sun C."/>
            <person name="Lu J."/>
            <person name="Liu C."/>
            <person name="Zhou H."/>
            <person name="Sun Q."/>
            <person name="Shu L."/>
            <person name="Wang H."/>
            <person name="Wang Y."/>
            <person name="Wang S."/>
            <person name="Wu C."/>
            <person name="Chan E.W."/>
            <person name="Chen G."/>
            <person name="Shen Z."/>
            <person name="Chen S."/>
            <person name="Zhang R."/>
        </authorList>
    </citation>
    <scope>NUCLEOTIDE SEQUENCE</scope>
    <source>
        <strain evidence="1">DF49-4</strain>
    </source>
</reference>
<name>A0AB35M2G9_9GAMM</name>
<dbReference type="InterPro" id="IPR007939">
    <property type="entry name" value="Cu-R_B_prcur"/>
</dbReference>
<accession>A0AB35M2G9</accession>
<dbReference type="GO" id="GO:0006878">
    <property type="term" value="P:intracellular copper ion homeostasis"/>
    <property type="evidence" value="ECO:0007669"/>
    <property type="project" value="InterPro"/>
</dbReference>
<comment type="caution">
    <text evidence="1">The sequence shown here is derived from an EMBL/GenBank/DDBJ whole genome shotgun (WGS) entry which is preliminary data.</text>
</comment>
<proteinExistence type="predicted"/>
<dbReference type="Proteomes" id="UP001174419">
    <property type="component" value="Unassembled WGS sequence"/>
</dbReference>
<dbReference type="GO" id="GO:0009279">
    <property type="term" value="C:cell outer membrane"/>
    <property type="evidence" value="ECO:0007669"/>
    <property type="project" value="InterPro"/>
</dbReference>
<dbReference type="GO" id="GO:0005507">
    <property type="term" value="F:copper ion binding"/>
    <property type="evidence" value="ECO:0007669"/>
    <property type="project" value="InterPro"/>
</dbReference>
<organism evidence="1 2">
    <name type="scientific">Acinetobacter towneri</name>
    <dbReference type="NCBI Taxonomy" id="202956"/>
    <lineage>
        <taxon>Bacteria</taxon>
        <taxon>Pseudomonadati</taxon>
        <taxon>Pseudomonadota</taxon>
        <taxon>Gammaproteobacteria</taxon>
        <taxon>Moraxellales</taxon>
        <taxon>Moraxellaceae</taxon>
        <taxon>Acinetobacter</taxon>
    </lineage>
</organism>
<evidence type="ECO:0000313" key="1">
    <source>
        <dbReference type="EMBL" id="MDM1719568.1"/>
    </source>
</evidence>
<reference evidence="1" key="1">
    <citation type="submission" date="2020-06" db="EMBL/GenBank/DDBJ databases">
        <authorList>
            <person name="Dong N."/>
        </authorList>
    </citation>
    <scope>NUCLEOTIDE SEQUENCE</scope>
    <source>
        <strain evidence="1">DF49-4</strain>
    </source>
</reference>